<protein>
    <submittedName>
        <fullName evidence="4">Uncharacterized protein</fullName>
    </submittedName>
</protein>
<proteinExistence type="inferred from homology"/>
<keyword evidence="3" id="KW-0653">Protein transport</keyword>
<accession>A0A835LL21</accession>
<dbReference type="InterPro" id="IPR016024">
    <property type="entry name" value="ARM-type_fold"/>
</dbReference>
<keyword evidence="5" id="KW-1185">Reference proteome</keyword>
<evidence type="ECO:0000256" key="1">
    <source>
        <dbReference type="ARBA" id="ARBA00010394"/>
    </source>
</evidence>
<evidence type="ECO:0000313" key="4">
    <source>
        <dbReference type="EMBL" id="KAF9591236.1"/>
    </source>
</evidence>
<dbReference type="AlphaFoldDB" id="A0A835LL21"/>
<dbReference type="Proteomes" id="UP000631114">
    <property type="component" value="Unassembled WGS sequence"/>
</dbReference>
<evidence type="ECO:0000313" key="5">
    <source>
        <dbReference type="Proteomes" id="UP000631114"/>
    </source>
</evidence>
<evidence type="ECO:0000256" key="3">
    <source>
        <dbReference type="ARBA" id="ARBA00022927"/>
    </source>
</evidence>
<dbReference type="OrthoDB" id="1935265at2759"/>
<name>A0A835LL21_9MAGN</name>
<dbReference type="EMBL" id="JADFTS010000008">
    <property type="protein sequence ID" value="KAF9591236.1"/>
    <property type="molecule type" value="Genomic_DNA"/>
</dbReference>
<dbReference type="Pfam" id="PF00514">
    <property type="entry name" value="Arm"/>
    <property type="match status" value="1"/>
</dbReference>
<comment type="similarity">
    <text evidence="1">Belongs to the importin alpha family.</text>
</comment>
<evidence type="ECO:0000256" key="2">
    <source>
        <dbReference type="ARBA" id="ARBA00022448"/>
    </source>
</evidence>
<dbReference type="InterPro" id="IPR000225">
    <property type="entry name" value="Armadillo"/>
</dbReference>
<organism evidence="4 5">
    <name type="scientific">Coptis chinensis</name>
    <dbReference type="NCBI Taxonomy" id="261450"/>
    <lineage>
        <taxon>Eukaryota</taxon>
        <taxon>Viridiplantae</taxon>
        <taxon>Streptophyta</taxon>
        <taxon>Embryophyta</taxon>
        <taxon>Tracheophyta</taxon>
        <taxon>Spermatophyta</taxon>
        <taxon>Magnoliopsida</taxon>
        <taxon>Ranunculales</taxon>
        <taxon>Ranunculaceae</taxon>
        <taxon>Coptidoideae</taxon>
        <taxon>Coptis</taxon>
    </lineage>
</organism>
<dbReference type="InterPro" id="IPR011989">
    <property type="entry name" value="ARM-like"/>
</dbReference>
<sequence>MCIYLFVVLDVRYLVSQGCIRPLCDLLVCPDPIIVTVCLEGLENILKVGEAEKNAGHTKGMNVFAQLIDSSRTFDFIVDSISSVLQIFLEFLVDVLGF</sequence>
<comment type="caution">
    <text evidence="4">The sequence shown here is derived from an EMBL/GenBank/DDBJ whole genome shotgun (WGS) entry which is preliminary data.</text>
</comment>
<keyword evidence="2" id="KW-0813">Transport</keyword>
<gene>
    <name evidence="4" type="ORF">IFM89_003187</name>
</gene>
<dbReference type="GO" id="GO:0015031">
    <property type="term" value="P:protein transport"/>
    <property type="evidence" value="ECO:0007669"/>
    <property type="project" value="UniProtKB-KW"/>
</dbReference>
<dbReference type="Gene3D" id="1.25.10.10">
    <property type="entry name" value="Leucine-rich Repeat Variant"/>
    <property type="match status" value="1"/>
</dbReference>
<reference evidence="4 5" key="1">
    <citation type="submission" date="2020-10" db="EMBL/GenBank/DDBJ databases">
        <title>The Coptis chinensis genome and diversification of protoberbering-type alkaloids.</title>
        <authorList>
            <person name="Wang B."/>
            <person name="Shu S."/>
            <person name="Song C."/>
            <person name="Liu Y."/>
        </authorList>
    </citation>
    <scope>NUCLEOTIDE SEQUENCE [LARGE SCALE GENOMIC DNA]</scope>
    <source>
        <strain evidence="4">HL-2020</strain>
        <tissue evidence="4">Leaf</tissue>
    </source>
</reference>
<dbReference type="SUPFAM" id="SSF48371">
    <property type="entry name" value="ARM repeat"/>
    <property type="match status" value="1"/>
</dbReference>
<dbReference type="PANTHER" id="PTHR23316">
    <property type="entry name" value="IMPORTIN ALPHA"/>
    <property type="match status" value="1"/>
</dbReference>